<dbReference type="PRINTS" id="PR00344">
    <property type="entry name" value="BCTRLSENSOR"/>
</dbReference>
<dbReference type="STRING" id="342668.A0A1B8GMI7"/>
<feature type="region of interest" description="Disordered" evidence="5">
    <location>
        <begin position="1038"/>
        <end position="1119"/>
    </location>
</feature>
<dbReference type="SUPFAM" id="SSF55874">
    <property type="entry name" value="ATPase domain of HSP90 chaperone/DNA topoisomerase II/histidine kinase"/>
    <property type="match status" value="1"/>
</dbReference>
<name>A0A1B8GMI7_9PEZI</name>
<dbReference type="Gene3D" id="1.10.287.130">
    <property type="match status" value="1"/>
</dbReference>
<evidence type="ECO:0000259" key="6">
    <source>
        <dbReference type="PROSITE" id="PS50109"/>
    </source>
</evidence>
<keyword evidence="1 4" id="KW-0597">Phosphoprotein</keyword>
<dbReference type="InterPro" id="IPR004358">
    <property type="entry name" value="Sig_transdc_His_kin-like_C"/>
</dbReference>
<dbReference type="InterPro" id="IPR003018">
    <property type="entry name" value="GAF"/>
</dbReference>
<dbReference type="CDD" id="cd00082">
    <property type="entry name" value="HisKA"/>
    <property type="match status" value="1"/>
</dbReference>
<dbReference type="InterPro" id="IPR001789">
    <property type="entry name" value="Sig_transdc_resp-reg_receiver"/>
</dbReference>
<evidence type="ECO:0000256" key="4">
    <source>
        <dbReference type="PROSITE-ProRule" id="PRU00169"/>
    </source>
</evidence>
<dbReference type="InterPro" id="IPR003661">
    <property type="entry name" value="HisK_dim/P_dom"/>
</dbReference>
<evidence type="ECO:0000256" key="3">
    <source>
        <dbReference type="ARBA" id="ARBA00022777"/>
    </source>
</evidence>
<dbReference type="PANTHER" id="PTHR43719">
    <property type="entry name" value="TWO-COMPONENT HISTIDINE KINASE"/>
    <property type="match status" value="1"/>
</dbReference>
<dbReference type="PROSITE" id="PS50110">
    <property type="entry name" value="RESPONSE_REGULATORY"/>
    <property type="match status" value="1"/>
</dbReference>
<dbReference type="InterPro" id="IPR005467">
    <property type="entry name" value="His_kinase_dom"/>
</dbReference>
<feature type="compositionally biased region" description="Polar residues" evidence="5">
    <location>
        <begin position="1056"/>
        <end position="1068"/>
    </location>
</feature>
<dbReference type="InterPro" id="IPR003594">
    <property type="entry name" value="HATPase_dom"/>
</dbReference>
<dbReference type="PROSITE" id="PS50109">
    <property type="entry name" value="HIS_KIN"/>
    <property type="match status" value="1"/>
</dbReference>
<dbReference type="GO" id="GO:0000155">
    <property type="term" value="F:phosphorelay sensor kinase activity"/>
    <property type="evidence" value="ECO:0007669"/>
    <property type="project" value="InterPro"/>
</dbReference>
<dbReference type="Gene3D" id="3.30.565.10">
    <property type="entry name" value="Histidine kinase-like ATPase, C-terminal domain"/>
    <property type="match status" value="1"/>
</dbReference>
<dbReference type="Pfam" id="PF00072">
    <property type="entry name" value="Response_reg"/>
    <property type="match status" value="1"/>
</dbReference>
<keyword evidence="3" id="KW-0418">Kinase</keyword>
<feature type="modified residue" description="4-aspartylphosphate" evidence="4">
    <location>
        <position position="1173"/>
    </location>
</feature>
<reference evidence="8 9" key="1">
    <citation type="submission" date="2016-03" db="EMBL/GenBank/DDBJ databases">
        <title>Comparative genomics of Pseudogymnoascus destructans, the fungus causing white-nose syndrome of bats.</title>
        <authorList>
            <person name="Palmer J.M."/>
            <person name="Drees K.P."/>
            <person name="Foster J.T."/>
            <person name="Lindner D.L."/>
        </authorList>
    </citation>
    <scope>NUCLEOTIDE SEQUENCE [LARGE SCALE GENOMIC DNA]</scope>
    <source>
        <strain evidence="8 9">UAMH 10579</strain>
    </source>
</reference>
<evidence type="ECO:0000313" key="8">
    <source>
        <dbReference type="EMBL" id="OBT97047.1"/>
    </source>
</evidence>
<dbReference type="OrthoDB" id="303614at2759"/>
<gene>
    <name evidence="8" type="ORF">VE01_04817</name>
</gene>
<dbReference type="Proteomes" id="UP000091956">
    <property type="component" value="Unassembled WGS sequence"/>
</dbReference>
<dbReference type="SUPFAM" id="SSF47384">
    <property type="entry name" value="Homodimeric domain of signal transducing histidine kinase"/>
    <property type="match status" value="1"/>
</dbReference>
<feature type="domain" description="Response regulatory" evidence="7">
    <location>
        <begin position="1122"/>
        <end position="1243"/>
    </location>
</feature>
<dbReference type="EMBL" id="KV460224">
    <property type="protein sequence ID" value="OBT97047.1"/>
    <property type="molecule type" value="Genomic_DNA"/>
</dbReference>
<organism evidence="8 9">
    <name type="scientific">Pseudogymnoascus verrucosus</name>
    <dbReference type="NCBI Taxonomy" id="342668"/>
    <lineage>
        <taxon>Eukaryota</taxon>
        <taxon>Fungi</taxon>
        <taxon>Dikarya</taxon>
        <taxon>Ascomycota</taxon>
        <taxon>Pezizomycotina</taxon>
        <taxon>Leotiomycetes</taxon>
        <taxon>Thelebolales</taxon>
        <taxon>Thelebolaceae</taxon>
        <taxon>Pseudogymnoascus</taxon>
    </lineage>
</organism>
<dbReference type="InterPro" id="IPR036890">
    <property type="entry name" value="HATPase_C_sf"/>
</dbReference>
<dbReference type="Gene3D" id="3.30.450.40">
    <property type="match status" value="1"/>
</dbReference>
<proteinExistence type="predicted"/>
<evidence type="ECO:0000259" key="7">
    <source>
        <dbReference type="PROSITE" id="PS50110"/>
    </source>
</evidence>
<evidence type="ECO:0000313" key="9">
    <source>
        <dbReference type="Proteomes" id="UP000091956"/>
    </source>
</evidence>
<dbReference type="Pfam" id="PF00512">
    <property type="entry name" value="HisKA"/>
    <property type="match status" value="1"/>
</dbReference>
<dbReference type="SMART" id="SM00387">
    <property type="entry name" value="HATPase_c"/>
    <property type="match status" value="1"/>
</dbReference>
<dbReference type="InterPro" id="IPR011006">
    <property type="entry name" value="CheY-like_superfamily"/>
</dbReference>
<dbReference type="RefSeq" id="XP_018130780.1">
    <property type="nucleotide sequence ID" value="XM_018274285.2"/>
</dbReference>
<feature type="compositionally biased region" description="Low complexity" evidence="5">
    <location>
        <begin position="1075"/>
        <end position="1084"/>
    </location>
</feature>
<dbReference type="InterPro" id="IPR036097">
    <property type="entry name" value="HisK_dim/P_sf"/>
</dbReference>
<dbReference type="PANTHER" id="PTHR43719:SF11">
    <property type="entry name" value="HISTIDINE KINASE_RESPONSE REGULATOR, PUTATIVE-RELATED"/>
    <property type="match status" value="1"/>
</dbReference>
<feature type="domain" description="Histidine kinase" evidence="6">
    <location>
        <begin position="589"/>
        <end position="885"/>
    </location>
</feature>
<keyword evidence="9" id="KW-1185">Reference proteome</keyword>
<evidence type="ECO:0000256" key="2">
    <source>
        <dbReference type="ARBA" id="ARBA00022679"/>
    </source>
</evidence>
<feature type="compositionally biased region" description="Polar residues" evidence="5">
    <location>
        <begin position="1038"/>
        <end position="1047"/>
    </location>
</feature>
<keyword evidence="2" id="KW-0808">Transferase</keyword>
<dbReference type="InterPro" id="IPR050956">
    <property type="entry name" value="2C_system_His_kinase"/>
</dbReference>
<dbReference type="CDD" id="cd17546">
    <property type="entry name" value="REC_hyHK_CKI1_RcsC-like"/>
    <property type="match status" value="1"/>
</dbReference>
<dbReference type="SUPFAM" id="SSF55781">
    <property type="entry name" value="GAF domain-like"/>
    <property type="match status" value="1"/>
</dbReference>
<dbReference type="InterPro" id="IPR029016">
    <property type="entry name" value="GAF-like_dom_sf"/>
</dbReference>
<reference evidence="9" key="2">
    <citation type="journal article" date="2018" name="Nat. Commun.">
        <title>Extreme sensitivity to ultraviolet light in the fungal pathogen causing white-nose syndrome of bats.</title>
        <authorList>
            <person name="Palmer J.M."/>
            <person name="Drees K.P."/>
            <person name="Foster J.T."/>
            <person name="Lindner D.L."/>
        </authorList>
    </citation>
    <scope>NUCLEOTIDE SEQUENCE [LARGE SCALE GENOMIC DNA]</scope>
    <source>
        <strain evidence="9">UAMH 10579</strain>
    </source>
</reference>
<sequence>MAPQLNGARARRLKIVTEPVRERETFKYYSTLTTGGTSNHSGEPTSSSELSSCDDAVLTALAQAGAFQTGTDRSLISLFDSDNQYIVAEATQSSRLLPSVRSGDCRQPLWLCGTSIPRSHGVCELSLLGENTTRTDEARSETSTELPLTLADDLVIDPRFCSKPYCQPGTLCRFYAAVPIRTRRGINIGVYCVINETPGKVWTEEYTQTLRDISHTIMDHLESKRLGDLHRRNERMNRGLGSFIEGKSTLSGWQPGPHAAAFVDKPAFEGDLNHKQQSLQLEQNDLANNAAKSGILPIAASVDPTVPPRQNAEARSFGGSFRHIERPLENRDGMLDCESPTGVFSKAANIIRESTEVEGCLFVDATMEAYRSPSRTSTNVNSMGLFSAASSSDDSSDHAPGEQSWRHCRVLGYSTSEKSSIDGDSSKQHATALPEKFLAKLLQRYPKGKVFNFGADGVLQSSDSSEEDGNFSTSELTEILPLLSDSRDNMPNVSMRDKSLKKPWARHREGSVLMKAFPGVRSVAFTPVWDPRKDRWYAGCFIYTNILTRSFTVEGELSYLRAFGMLTMAEILRVNDWQVDKAKSDILGSLSHELRSPLHGIILSAELLGDTRLSVFQGNAAHTIEVCSRTLLDTIDHLLDYSKINSFARRGSKSKVSRGPQPVAVVDDSGQFCEKSLTCNTQLDRLIEEVTESVFAGYTFQYLSITQPSVRQAKSIDRDGMASHQSNPMQTIVQFDPVPAAGVGLSQEFGEVSVILSIDARQNWSYFVQVGAIRRIVMNIFGNALKYTLRGTIKVSLTQERRSIQRRGKEQVVKFTVQDTGKGISPDFLQHELFRPFSQEDTLTPGTGLGLSLVKQIVSQLRGEVSIQSQVGIGTTASVILPLEQVSQSPEKALLGSEDDQMFEEQVRDLKGLRIGLSLSNHNGDGSISDWQKSVPDICREWLMMEIVSNMPGTTTADILLWSQDELPSLSTDIQALAKTPNVVICPNALVAYRQSQIFEAADYAAVFEFISQPIGPRKLARALFLAYTRWMNFSDSPTRSYATPSSVKRPDSLHRTQSSFTITNTSRPAGGRVSSYSHSASSSPTDYDDTSVFSDVKDETSVNSTTPDEPSTSEPPDPFTKFLLVDDNHINLKVLSTYLKKLGVEYDLAMNGKEAVDLFCLSYRTYTCVLMDISMPVMDGFEATRYIRAHEVREDQHRVPIIALSGLASEDAHREAIGSGMDLLLTKPVKLKALGSLLSSMGIINV</sequence>
<dbReference type="SUPFAM" id="SSF52172">
    <property type="entry name" value="CheY-like"/>
    <property type="match status" value="1"/>
</dbReference>
<dbReference type="SMART" id="SM00448">
    <property type="entry name" value="REC"/>
    <property type="match status" value="1"/>
</dbReference>
<evidence type="ECO:0000256" key="1">
    <source>
        <dbReference type="ARBA" id="ARBA00022553"/>
    </source>
</evidence>
<dbReference type="Pfam" id="PF02518">
    <property type="entry name" value="HATPase_c"/>
    <property type="match status" value="1"/>
</dbReference>
<dbReference type="Pfam" id="PF01590">
    <property type="entry name" value="GAF"/>
    <property type="match status" value="1"/>
</dbReference>
<protein>
    <submittedName>
        <fullName evidence="8">Uncharacterized protein</fullName>
    </submittedName>
</protein>
<dbReference type="GeneID" id="28838203"/>
<evidence type="ECO:0000256" key="5">
    <source>
        <dbReference type="SAM" id="MobiDB-lite"/>
    </source>
</evidence>
<dbReference type="AlphaFoldDB" id="A0A1B8GMI7"/>
<dbReference type="Gene3D" id="3.40.50.2300">
    <property type="match status" value="1"/>
</dbReference>
<dbReference type="SMART" id="SM00388">
    <property type="entry name" value="HisKA"/>
    <property type="match status" value="1"/>
</dbReference>
<accession>A0A1B8GMI7</accession>